<dbReference type="AlphaFoldDB" id="A0A9N8WJT3"/>
<dbReference type="EMBL" id="CAJVPS010000487">
    <property type="protein sequence ID" value="CAG8489618.1"/>
    <property type="molecule type" value="Genomic_DNA"/>
</dbReference>
<evidence type="ECO:0000313" key="2">
    <source>
        <dbReference type="EMBL" id="CAG8489618.1"/>
    </source>
</evidence>
<comment type="caution">
    <text evidence="2">The sequence shown here is derived from an EMBL/GenBank/DDBJ whole genome shotgun (WGS) entry which is preliminary data.</text>
</comment>
<sequence length="115" mass="13059">MGPVVDNNEAMRCEYISIILHTAVSLDGLIISPQLSIIGKQNRPGKGVAQNLMQCQSSCEKEKRKADVAFDSEYEYVYDVLKDSTELRKNVKDRVTANEEPATEKRRVEEKIKKK</sequence>
<name>A0A9N8WJT3_9GLOM</name>
<evidence type="ECO:0000313" key="3">
    <source>
        <dbReference type="Proteomes" id="UP000789508"/>
    </source>
</evidence>
<organism evidence="2 3">
    <name type="scientific">Ambispora leptoticha</name>
    <dbReference type="NCBI Taxonomy" id="144679"/>
    <lineage>
        <taxon>Eukaryota</taxon>
        <taxon>Fungi</taxon>
        <taxon>Fungi incertae sedis</taxon>
        <taxon>Mucoromycota</taxon>
        <taxon>Glomeromycotina</taxon>
        <taxon>Glomeromycetes</taxon>
        <taxon>Archaeosporales</taxon>
        <taxon>Ambisporaceae</taxon>
        <taxon>Ambispora</taxon>
    </lineage>
</organism>
<accession>A0A9N8WJT3</accession>
<feature type="region of interest" description="Disordered" evidence="1">
    <location>
        <begin position="94"/>
        <end position="115"/>
    </location>
</feature>
<gene>
    <name evidence="2" type="ORF">ALEPTO_LOCUS2912</name>
</gene>
<protein>
    <submittedName>
        <fullName evidence="2">428_t:CDS:1</fullName>
    </submittedName>
</protein>
<keyword evidence="3" id="KW-1185">Reference proteome</keyword>
<reference evidence="2" key="1">
    <citation type="submission" date="2021-06" db="EMBL/GenBank/DDBJ databases">
        <authorList>
            <person name="Kallberg Y."/>
            <person name="Tangrot J."/>
            <person name="Rosling A."/>
        </authorList>
    </citation>
    <scope>NUCLEOTIDE SEQUENCE</scope>
    <source>
        <strain evidence="2">FL130A</strain>
    </source>
</reference>
<proteinExistence type="predicted"/>
<evidence type="ECO:0000256" key="1">
    <source>
        <dbReference type="SAM" id="MobiDB-lite"/>
    </source>
</evidence>
<dbReference type="OrthoDB" id="2390545at2759"/>
<dbReference type="Proteomes" id="UP000789508">
    <property type="component" value="Unassembled WGS sequence"/>
</dbReference>